<evidence type="ECO:0000313" key="3">
    <source>
        <dbReference type="Ensembl" id="ENSPTEP00000018907.1"/>
    </source>
</evidence>
<name>A0A8C9LPI4_9PRIM</name>
<comment type="similarity">
    <text evidence="1">Belongs to the STXBP/unc-18/SEC1 family.</text>
</comment>
<dbReference type="InterPro" id="IPR036045">
    <property type="entry name" value="Sec1-like_sf"/>
</dbReference>
<dbReference type="AlphaFoldDB" id="A0A8C9LPI4"/>
<dbReference type="GO" id="GO:0016192">
    <property type="term" value="P:vesicle-mediated transport"/>
    <property type="evidence" value="ECO:0007669"/>
    <property type="project" value="InterPro"/>
</dbReference>
<evidence type="ECO:0000256" key="2">
    <source>
        <dbReference type="ARBA" id="ARBA00022927"/>
    </source>
</evidence>
<proteinExistence type="inferred from homology"/>
<sequence>MGDSPFHLDNLLMNERMNNNLVGNVPTIREGNCCYLIVIDRREDPVTPLLTQWTYQAMLHELVGINNNTINLNSNSSGYNSSGNNSSGYNSSGYNSSGYNSMGDKSNGINRKKDSNNIGETEKDKIVMSCNYDSFYNEHLFDNFGDLGQAVNNYVTYYQEETAKKSKIESIDDIEKFIELFPNYKKLSSNVTKHVNILHSLSTILEKRHLFLISEIEQDIFMYNKKNEHIKKVLDLIKNEKYTNYDVLRVSLLFCLKYEDKELIKIIKNELIKRNINQKQIILIDALLLYSNVQIRNNKLFKEQSLLNYAKSTISRTIIGTPNVLTLHKSYIYFLLEDLIKSKLNNEIYTTTNLLNIEPNMNKTINSIIIFFIGGATYEEYKDIQQLSKKYNIQFLLGSTQIHNSQSFLADVLQMVKA</sequence>
<evidence type="ECO:0000256" key="1">
    <source>
        <dbReference type="ARBA" id="ARBA00009884"/>
    </source>
</evidence>
<dbReference type="SUPFAM" id="SSF56815">
    <property type="entry name" value="Sec1/munc18-like (SM) proteins"/>
    <property type="match status" value="1"/>
</dbReference>
<keyword evidence="2" id="KW-0653">Protein transport</keyword>
<reference evidence="3" key="1">
    <citation type="submission" date="2025-08" db="UniProtKB">
        <authorList>
            <consortium name="Ensembl"/>
        </authorList>
    </citation>
    <scope>IDENTIFICATION</scope>
</reference>
<dbReference type="InterPro" id="IPR027482">
    <property type="entry name" value="Sec1-like_dom2"/>
</dbReference>
<reference evidence="3" key="2">
    <citation type="submission" date="2025-09" db="UniProtKB">
        <authorList>
            <consortium name="Ensembl"/>
        </authorList>
    </citation>
    <scope>IDENTIFICATION</scope>
</reference>
<dbReference type="Gene3D" id="3.90.830.10">
    <property type="entry name" value="Syntaxin Binding Protein 1, Chain A, domain 2"/>
    <property type="match status" value="1"/>
</dbReference>
<evidence type="ECO:0008006" key="5">
    <source>
        <dbReference type="Google" id="ProtNLM"/>
    </source>
</evidence>
<protein>
    <recommendedName>
        <fullName evidence="5">Vacuolar protein sorting-associated protein 45</fullName>
    </recommendedName>
</protein>
<dbReference type="GO" id="GO:0015031">
    <property type="term" value="P:protein transport"/>
    <property type="evidence" value="ECO:0007669"/>
    <property type="project" value="UniProtKB-KW"/>
</dbReference>
<dbReference type="Pfam" id="PF00995">
    <property type="entry name" value="Sec1"/>
    <property type="match status" value="1"/>
</dbReference>
<organism evidence="3 4">
    <name type="scientific">Piliocolobus tephrosceles</name>
    <name type="common">Ugandan red Colobus</name>
    <dbReference type="NCBI Taxonomy" id="591936"/>
    <lineage>
        <taxon>Eukaryota</taxon>
        <taxon>Metazoa</taxon>
        <taxon>Chordata</taxon>
        <taxon>Craniata</taxon>
        <taxon>Vertebrata</taxon>
        <taxon>Euteleostomi</taxon>
        <taxon>Mammalia</taxon>
        <taxon>Eutheria</taxon>
        <taxon>Euarchontoglires</taxon>
        <taxon>Primates</taxon>
        <taxon>Haplorrhini</taxon>
        <taxon>Catarrhini</taxon>
        <taxon>Cercopithecidae</taxon>
        <taxon>Colobinae</taxon>
        <taxon>Piliocolobus</taxon>
    </lineage>
</organism>
<dbReference type="Gene3D" id="3.40.50.1910">
    <property type="match status" value="1"/>
</dbReference>
<evidence type="ECO:0000313" key="4">
    <source>
        <dbReference type="Proteomes" id="UP000694416"/>
    </source>
</evidence>
<dbReference type="PANTHER" id="PTHR11679">
    <property type="entry name" value="VESICLE PROTEIN SORTING-ASSOCIATED"/>
    <property type="match status" value="1"/>
</dbReference>
<keyword evidence="2" id="KW-0813">Transport</keyword>
<dbReference type="Gene3D" id="1.25.40.60">
    <property type="match status" value="1"/>
</dbReference>
<dbReference type="InterPro" id="IPR001619">
    <property type="entry name" value="Sec1-like"/>
</dbReference>
<keyword evidence="4" id="KW-1185">Reference proteome</keyword>
<accession>A0A8C9LPI4</accession>
<dbReference type="Ensembl" id="ENSPTET00000027676.1">
    <property type="protein sequence ID" value="ENSPTEP00000018907.1"/>
    <property type="gene ID" value="ENSPTEG00000020306.1"/>
</dbReference>
<dbReference type="InterPro" id="IPR043127">
    <property type="entry name" value="Sec-1-like_dom3a"/>
</dbReference>
<dbReference type="Proteomes" id="UP000694416">
    <property type="component" value="Unplaced"/>
</dbReference>